<proteinExistence type="predicted"/>
<protein>
    <recommendedName>
        <fullName evidence="2">YhdP central domain-containing protein</fullName>
    </recommendedName>
</protein>
<keyword evidence="1" id="KW-1133">Transmembrane helix</keyword>
<keyword evidence="4" id="KW-1185">Reference proteome</keyword>
<evidence type="ECO:0000313" key="4">
    <source>
        <dbReference type="Proteomes" id="UP000584824"/>
    </source>
</evidence>
<name>A0A7W6JZR5_9HYPH</name>
<accession>A0A7W6JZR5</accession>
<feature type="domain" description="YhdP central" evidence="2">
    <location>
        <begin position="420"/>
        <end position="886"/>
    </location>
</feature>
<keyword evidence="1" id="KW-0812">Transmembrane</keyword>
<keyword evidence="1" id="KW-0472">Membrane</keyword>
<feature type="transmembrane region" description="Helical" evidence="1">
    <location>
        <begin position="48"/>
        <end position="67"/>
    </location>
</feature>
<evidence type="ECO:0000256" key="1">
    <source>
        <dbReference type="SAM" id="Phobius"/>
    </source>
</evidence>
<evidence type="ECO:0000313" key="3">
    <source>
        <dbReference type="EMBL" id="MBB4102540.1"/>
    </source>
</evidence>
<evidence type="ECO:0000259" key="2">
    <source>
        <dbReference type="Pfam" id="PF13116"/>
    </source>
</evidence>
<gene>
    <name evidence="3" type="ORF">GGQ66_001075</name>
</gene>
<dbReference type="RefSeq" id="WP_183790193.1">
    <property type="nucleotide sequence ID" value="NZ_JACIDU010000003.1"/>
</dbReference>
<organism evidence="3 4">
    <name type="scientific">Allorhizobium borbori</name>
    <dbReference type="NCBI Taxonomy" id="485907"/>
    <lineage>
        <taxon>Bacteria</taxon>
        <taxon>Pseudomonadati</taxon>
        <taxon>Pseudomonadota</taxon>
        <taxon>Alphaproteobacteria</taxon>
        <taxon>Hyphomicrobiales</taxon>
        <taxon>Rhizobiaceae</taxon>
        <taxon>Rhizobium/Agrobacterium group</taxon>
        <taxon>Allorhizobium</taxon>
    </lineage>
</organism>
<dbReference type="InterPro" id="IPR025263">
    <property type="entry name" value="YhdP_central"/>
</dbReference>
<sequence length="1129" mass="120576">MAEIRGDKVVFSKQEIAALDDMPSNNAEEMLVVHCPPPRRRGGFVAKALVVLLFLFVAGAGGLFAAVEGGFLDRELARRAEGALNGALDGLFEARVGSAALRFSSRMALAIEARDVEVTETDSGKHVTHTQSIRLLIDPFALVTGRLKIGGVEAEGVDIDTALLQTEGGDIAALRVDATPKVLETVFTRLDAAVRFLDRSQAGDITLSDLKMQFPGRGKPFTVEVNDLLMARQADGILTLSGVAAYGGDDIAFSVDAESQNGRVSELRARVEGLDLGGLTVRRLDDGSIHDGLETEVGATFSARRATPDAGPELTAAVTATPGVFHMDGDTQEFSGATLDLAYDFTKDSLEFMPSRVVFGRTVLPFTGAVLDRNRIDPGAGAGFALDFLFSGARAGATEAPPLPFDATVTGIFDPVLKELRADRLLVTSPQGNMGGSFVIRFKPGLSPEISFGGQVPEMAGAAVKQLWPFWMARKPREWAVANLDGGRVLNGTISVFIPAGRMHFPPVPVELNENELHITFDVEHMRLDLPPDVPPLRELDGHVDIHGARTEVTAKKGTSYFGSGRSVILDGGRLVMADVYKKPLTADLTIALSGDAAAVLELSSFKPMNSLKNTDFRPEDFAGPVKANVSARFGLLASQNPPPPDWSARIDLQTVDVHRPIAGRRISGAQGALDVTPQALKVDVKAKVDDAPVEISYAQPLGGSDVKQALTVRGRLEKTDWTKLAPHLDELVDGPLTFELSRVDDKKQAIKVDLAAASLSLPWIGWSKGAGVPARVSFDLIVNGEENLVRNLQLGGDGFGANGNLTFNKGNLVLAELSRVQLSPGDDFGVTMRSGKAGFDLAINGKRLDARHVIRKLKTEYEGEKAAAGAAKGGAFVATINVDTLAGFNDEVLTSVTARYATRGGAANAVDFRGVTESGQAIVSQMLKDNRNTVSITSGDAGALARFIDLYKNMNGGLLNLRLAALDAESWSGSVDLRSFRLMNEQRLQSIVNTPAGRDGQSLKSALKKDIDVSSASFQRAFARIITRNGVLLAENGVVRGDQVGATFQGTVRDRRGNMDLTGTFMPAYGLNRLFAELPIIGTILGNGSDRGLIGITFKMSGTFTRPNIIVNPLSIIAPGVFRQIFEY</sequence>
<dbReference type="Pfam" id="PF13116">
    <property type="entry name" value="YhdP"/>
    <property type="match status" value="1"/>
</dbReference>
<dbReference type="EMBL" id="JACIDU010000003">
    <property type="protein sequence ID" value="MBB4102540.1"/>
    <property type="molecule type" value="Genomic_DNA"/>
</dbReference>
<comment type="caution">
    <text evidence="3">The sequence shown here is derived from an EMBL/GenBank/DDBJ whole genome shotgun (WGS) entry which is preliminary data.</text>
</comment>
<dbReference type="AlphaFoldDB" id="A0A7W6JZR5"/>
<dbReference type="Proteomes" id="UP000584824">
    <property type="component" value="Unassembled WGS sequence"/>
</dbReference>
<reference evidence="3 4" key="1">
    <citation type="submission" date="2020-08" db="EMBL/GenBank/DDBJ databases">
        <title>Genomic Encyclopedia of Type Strains, Phase IV (KMG-IV): sequencing the most valuable type-strain genomes for metagenomic binning, comparative biology and taxonomic classification.</title>
        <authorList>
            <person name="Goeker M."/>
        </authorList>
    </citation>
    <scope>NUCLEOTIDE SEQUENCE [LARGE SCALE GENOMIC DNA]</scope>
    <source>
        <strain evidence="3 4">DSM 26385</strain>
    </source>
</reference>